<proteinExistence type="inferred from homology"/>
<dbReference type="CDD" id="cd02440">
    <property type="entry name" value="AdoMet_MTases"/>
    <property type="match status" value="1"/>
</dbReference>
<evidence type="ECO:0000256" key="3">
    <source>
        <dbReference type="ARBA" id="ARBA00030757"/>
    </source>
</evidence>
<dbReference type="GO" id="GO:0004719">
    <property type="term" value="F:protein-L-isoaspartate (D-aspartate) O-methyltransferase activity"/>
    <property type="evidence" value="ECO:0007669"/>
    <property type="project" value="InterPro"/>
</dbReference>
<comment type="similarity">
    <text evidence="1">Belongs to the methyltransferase superfamily. L-isoaspartyl/D-aspartyl protein methyltransferase family.</text>
</comment>
<dbReference type="SUPFAM" id="SSF53335">
    <property type="entry name" value="S-adenosyl-L-methionine-dependent methyltransferases"/>
    <property type="match status" value="1"/>
</dbReference>
<keyword evidence="4" id="KW-0808">Transferase</keyword>
<dbReference type="EMBL" id="FOMJ01000009">
    <property type="protein sequence ID" value="SFD82784.1"/>
    <property type="molecule type" value="Genomic_DNA"/>
</dbReference>
<accession>A0A1I1VIP3</accession>
<name>A0A1I1VIP3_9GAMM</name>
<dbReference type="RefSeq" id="WP_093429016.1">
    <property type="nucleotide sequence ID" value="NZ_FOMJ01000009.1"/>
</dbReference>
<dbReference type="Gene3D" id="3.40.50.150">
    <property type="entry name" value="Vaccinia Virus protein VP39"/>
    <property type="match status" value="1"/>
</dbReference>
<organism evidence="4 5">
    <name type="scientific">Thiohalospira halophila DSM 15071</name>
    <dbReference type="NCBI Taxonomy" id="1123397"/>
    <lineage>
        <taxon>Bacteria</taxon>
        <taxon>Pseudomonadati</taxon>
        <taxon>Pseudomonadota</taxon>
        <taxon>Gammaproteobacteria</taxon>
        <taxon>Thiohalospirales</taxon>
        <taxon>Thiohalospiraceae</taxon>
        <taxon>Thiohalospira</taxon>
    </lineage>
</organism>
<reference evidence="4 5" key="1">
    <citation type="submission" date="2016-10" db="EMBL/GenBank/DDBJ databases">
        <authorList>
            <person name="de Groot N.N."/>
        </authorList>
    </citation>
    <scope>NUCLEOTIDE SEQUENCE [LARGE SCALE GENOMIC DNA]</scope>
    <source>
        <strain evidence="4 5">HL3</strain>
    </source>
</reference>
<dbReference type="InterPro" id="IPR029063">
    <property type="entry name" value="SAM-dependent_MTases_sf"/>
</dbReference>
<dbReference type="GO" id="GO:0005737">
    <property type="term" value="C:cytoplasm"/>
    <property type="evidence" value="ECO:0007669"/>
    <property type="project" value="TreeGrafter"/>
</dbReference>
<dbReference type="InterPro" id="IPR000682">
    <property type="entry name" value="PCMT"/>
</dbReference>
<gene>
    <name evidence="4" type="ORF">SAMN05660831_02405</name>
</gene>
<dbReference type="OrthoDB" id="9810066at2"/>
<dbReference type="PANTHER" id="PTHR11579:SF18">
    <property type="entry name" value="PROTEIN-L-ISOASPARTATE O-METHYLTRANSFERASE"/>
    <property type="match status" value="1"/>
</dbReference>
<keyword evidence="4" id="KW-0489">Methyltransferase</keyword>
<evidence type="ECO:0000313" key="5">
    <source>
        <dbReference type="Proteomes" id="UP000198611"/>
    </source>
</evidence>
<dbReference type="GO" id="GO:0032259">
    <property type="term" value="P:methylation"/>
    <property type="evidence" value="ECO:0007669"/>
    <property type="project" value="UniProtKB-KW"/>
</dbReference>
<evidence type="ECO:0000313" key="4">
    <source>
        <dbReference type="EMBL" id="SFD82784.1"/>
    </source>
</evidence>
<sequence>MTELNFVQARHNMVEQQIRTWEVLDPDVLGLLEKMPRDEFVPEAYRNLAYSDLQIPLGRDQVMMAPKVEARILQALEIQPDERVLEVGTGSGWLTALLAQRAAHVHSVEYIPEFKIEADRRLADHDITNVTLEVGDAATGWPRHAPYDLIVVTGSLPLLPEAFREELTEGGRLFVIEGEDPVMEAEVITRLDAENYLTERLFETSLPALLNAPQPDRFQF</sequence>
<dbReference type="AlphaFoldDB" id="A0A1I1VIP3"/>
<keyword evidence="5" id="KW-1185">Reference proteome</keyword>
<protein>
    <recommendedName>
        <fullName evidence="2">Protein-L-isoaspartate O-methyltransferase</fullName>
    </recommendedName>
    <alternativeName>
        <fullName evidence="3">Protein L-isoaspartyl methyltransferase</fullName>
    </alternativeName>
</protein>
<dbReference type="Pfam" id="PF01135">
    <property type="entry name" value="PCMT"/>
    <property type="match status" value="1"/>
</dbReference>
<dbReference type="STRING" id="1123397.SAMN05660831_02405"/>
<dbReference type="PANTHER" id="PTHR11579">
    <property type="entry name" value="PROTEIN-L-ISOASPARTATE O-METHYLTRANSFERASE"/>
    <property type="match status" value="1"/>
</dbReference>
<evidence type="ECO:0000256" key="1">
    <source>
        <dbReference type="ARBA" id="ARBA00005369"/>
    </source>
</evidence>
<dbReference type="Proteomes" id="UP000198611">
    <property type="component" value="Unassembled WGS sequence"/>
</dbReference>
<evidence type="ECO:0000256" key="2">
    <source>
        <dbReference type="ARBA" id="ARBA00013346"/>
    </source>
</evidence>